<keyword evidence="3" id="KW-1185">Reference proteome</keyword>
<evidence type="ECO:0000313" key="3">
    <source>
        <dbReference type="Proteomes" id="UP000193642"/>
    </source>
</evidence>
<organism evidence="2 3">
    <name type="scientific">Rhizoclosmatium globosum</name>
    <dbReference type="NCBI Taxonomy" id="329046"/>
    <lineage>
        <taxon>Eukaryota</taxon>
        <taxon>Fungi</taxon>
        <taxon>Fungi incertae sedis</taxon>
        <taxon>Chytridiomycota</taxon>
        <taxon>Chytridiomycota incertae sedis</taxon>
        <taxon>Chytridiomycetes</taxon>
        <taxon>Chytridiales</taxon>
        <taxon>Chytriomycetaceae</taxon>
        <taxon>Rhizoclosmatium</taxon>
    </lineage>
</organism>
<evidence type="ECO:0000256" key="1">
    <source>
        <dbReference type="SAM" id="MobiDB-lite"/>
    </source>
</evidence>
<proteinExistence type="predicted"/>
<feature type="compositionally biased region" description="Polar residues" evidence="1">
    <location>
        <begin position="48"/>
        <end position="70"/>
    </location>
</feature>
<name>A0A1Y2AYK5_9FUNG</name>
<reference evidence="2 3" key="1">
    <citation type="submission" date="2016-07" db="EMBL/GenBank/DDBJ databases">
        <title>Pervasive Adenine N6-methylation of Active Genes in Fungi.</title>
        <authorList>
            <consortium name="DOE Joint Genome Institute"/>
            <person name="Mondo S.J."/>
            <person name="Dannebaum R.O."/>
            <person name="Kuo R.C."/>
            <person name="Labutti K."/>
            <person name="Haridas S."/>
            <person name="Kuo A."/>
            <person name="Salamov A."/>
            <person name="Ahrendt S.R."/>
            <person name="Lipzen A."/>
            <person name="Sullivan W."/>
            <person name="Andreopoulos W.B."/>
            <person name="Clum A."/>
            <person name="Lindquist E."/>
            <person name="Daum C."/>
            <person name="Ramamoorthy G.K."/>
            <person name="Gryganskyi A."/>
            <person name="Culley D."/>
            <person name="Magnuson J.K."/>
            <person name="James T.Y."/>
            <person name="O'Malley M.A."/>
            <person name="Stajich J.E."/>
            <person name="Spatafora J.W."/>
            <person name="Visel A."/>
            <person name="Grigoriev I.V."/>
        </authorList>
    </citation>
    <scope>NUCLEOTIDE SEQUENCE [LARGE SCALE GENOMIC DNA]</scope>
    <source>
        <strain evidence="2 3">JEL800</strain>
    </source>
</reference>
<feature type="region of interest" description="Disordered" evidence="1">
    <location>
        <begin position="29"/>
        <end position="127"/>
    </location>
</feature>
<feature type="compositionally biased region" description="Low complexity" evidence="1">
    <location>
        <begin position="103"/>
        <end position="114"/>
    </location>
</feature>
<feature type="compositionally biased region" description="Polar residues" evidence="1">
    <location>
        <begin position="80"/>
        <end position="96"/>
    </location>
</feature>
<comment type="caution">
    <text evidence="2">The sequence shown here is derived from an EMBL/GenBank/DDBJ whole genome shotgun (WGS) entry which is preliminary data.</text>
</comment>
<sequence>MPVGQLPLVVPSHGSMTHQQLRDYKALQQCSHHHSPPTTSSTPPLVHYNTTPPTTPPSQYLNHQSFQPSAQPKRKRTESTDVNLSHASEYNMTQPNPCKIARTSSSSPSTTASTELEHLKRQQSEMQKQLNDIRIQNQVLYAQLKALMDMMHNTRNPDSLGIRNKGLDVKWDLNDLELFLLLS</sequence>
<protein>
    <submittedName>
        <fullName evidence="2">Uncharacterized protein</fullName>
    </submittedName>
</protein>
<accession>A0A1Y2AYK5</accession>
<dbReference type="AlphaFoldDB" id="A0A1Y2AYK5"/>
<dbReference type="Proteomes" id="UP000193642">
    <property type="component" value="Unassembled WGS sequence"/>
</dbReference>
<gene>
    <name evidence="2" type="ORF">BCR33DRAFT_725450</name>
</gene>
<evidence type="ECO:0000313" key="2">
    <source>
        <dbReference type="EMBL" id="ORY27566.1"/>
    </source>
</evidence>
<dbReference type="EMBL" id="MCGO01000101">
    <property type="protein sequence ID" value="ORY27566.1"/>
    <property type="molecule type" value="Genomic_DNA"/>
</dbReference>